<name>A0A0Q0UL35_9CORY</name>
<organism evidence="12 13">
    <name type="scientific">Corynebacterium lowii</name>
    <dbReference type="NCBI Taxonomy" id="1544413"/>
    <lineage>
        <taxon>Bacteria</taxon>
        <taxon>Bacillati</taxon>
        <taxon>Actinomycetota</taxon>
        <taxon>Actinomycetes</taxon>
        <taxon>Mycobacteriales</taxon>
        <taxon>Corynebacteriaceae</taxon>
        <taxon>Corynebacterium</taxon>
    </lineage>
</organism>
<feature type="domain" description="Thioredoxin" evidence="11">
    <location>
        <begin position="1"/>
        <end position="107"/>
    </location>
</feature>
<accession>A0A0Q0UL35</accession>
<keyword evidence="6 10" id="KW-0676">Redox-active center</keyword>
<evidence type="ECO:0000256" key="7">
    <source>
        <dbReference type="NCBIfam" id="TIGR01068"/>
    </source>
</evidence>
<dbReference type="AlphaFoldDB" id="A0A0Q0UL35"/>
<sequence length="107" mass="11729">MSTLSSVTQDSFRSTVIESDVPVLVDFWAQWCGPCTKLTPVLEELAEEYGDSLKIVKVDVDAERGLGAMFQIMSIPSLLLFKDGKKVDQIIGARPKADIVAKLNSIL</sequence>
<comment type="similarity">
    <text evidence="2 8">Belongs to the thioredoxin family.</text>
</comment>
<evidence type="ECO:0000259" key="11">
    <source>
        <dbReference type="PROSITE" id="PS51352"/>
    </source>
</evidence>
<protein>
    <recommendedName>
        <fullName evidence="7 8">Thioredoxin</fullName>
    </recommendedName>
</protein>
<evidence type="ECO:0000256" key="3">
    <source>
        <dbReference type="ARBA" id="ARBA00022448"/>
    </source>
</evidence>
<evidence type="ECO:0000256" key="4">
    <source>
        <dbReference type="ARBA" id="ARBA00022982"/>
    </source>
</evidence>
<dbReference type="PANTHER" id="PTHR45663:SF11">
    <property type="entry name" value="GEO12009P1"/>
    <property type="match status" value="1"/>
</dbReference>
<dbReference type="GO" id="GO:0005829">
    <property type="term" value="C:cytosol"/>
    <property type="evidence" value="ECO:0007669"/>
    <property type="project" value="TreeGrafter"/>
</dbReference>
<feature type="site" description="Contributes to redox potential value" evidence="9">
    <location>
        <position position="34"/>
    </location>
</feature>
<dbReference type="GO" id="GO:0015035">
    <property type="term" value="F:protein-disulfide reductase activity"/>
    <property type="evidence" value="ECO:0007669"/>
    <property type="project" value="UniProtKB-UniRule"/>
</dbReference>
<feature type="site" description="Contributes to redox potential value" evidence="9">
    <location>
        <position position="33"/>
    </location>
</feature>
<dbReference type="NCBIfam" id="TIGR01068">
    <property type="entry name" value="thioredoxin"/>
    <property type="match status" value="1"/>
</dbReference>
<dbReference type="Pfam" id="PF00085">
    <property type="entry name" value="Thioredoxin"/>
    <property type="match status" value="1"/>
</dbReference>
<dbReference type="PANTHER" id="PTHR45663">
    <property type="entry name" value="GEO12009P1"/>
    <property type="match status" value="1"/>
</dbReference>
<dbReference type="InterPro" id="IPR036249">
    <property type="entry name" value="Thioredoxin-like_sf"/>
</dbReference>
<evidence type="ECO:0000256" key="9">
    <source>
        <dbReference type="PIRSR" id="PIRSR000077-1"/>
    </source>
</evidence>
<dbReference type="Gene3D" id="3.40.30.10">
    <property type="entry name" value="Glutaredoxin"/>
    <property type="match status" value="1"/>
</dbReference>
<comment type="caution">
    <text evidence="12">The sequence shown here is derived from an EMBL/GenBank/DDBJ whole genome shotgun (WGS) entry which is preliminary data.</text>
</comment>
<dbReference type="RefSeq" id="WP_055174733.1">
    <property type="nucleotide sequence ID" value="NZ_JAUSQY010000001.1"/>
</dbReference>
<feature type="site" description="Deprotonates C-terminal active site Cys" evidence="9">
    <location>
        <position position="26"/>
    </location>
</feature>
<dbReference type="PROSITE" id="PS00194">
    <property type="entry name" value="THIOREDOXIN_1"/>
    <property type="match status" value="1"/>
</dbReference>
<evidence type="ECO:0000256" key="1">
    <source>
        <dbReference type="ARBA" id="ARBA00003318"/>
    </source>
</evidence>
<dbReference type="PROSITE" id="PS51352">
    <property type="entry name" value="THIOREDOXIN_2"/>
    <property type="match status" value="1"/>
</dbReference>
<dbReference type="FunFam" id="3.40.30.10:FF:000001">
    <property type="entry name" value="Thioredoxin"/>
    <property type="match status" value="1"/>
</dbReference>
<keyword evidence="3" id="KW-0813">Transport</keyword>
<dbReference type="PIRSF" id="PIRSF000077">
    <property type="entry name" value="Thioredoxin"/>
    <property type="match status" value="1"/>
</dbReference>
<dbReference type="InterPro" id="IPR013766">
    <property type="entry name" value="Thioredoxin_domain"/>
</dbReference>
<gene>
    <name evidence="12" type="primary">trxA</name>
    <name evidence="12" type="ORF">Clow_00070</name>
</gene>
<feature type="active site" description="Nucleophile" evidence="9">
    <location>
        <position position="35"/>
    </location>
</feature>
<evidence type="ECO:0000256" key="5">
    <source>
        <dbReference type="ARBA" id="ARBA00023157"/>
    </source>
</evidence>
<dbReference type="Proteomes" id="UP000050488">
    <property type="component" value="Unassembled WGS sequence"/>
</dbReference>
<dbReference type="InterPro" id="IPR005746">
    <property type="entry name" value="Thioredoxin"/>
</dbReference>
<dbReference type="OrthoDB" id="9790390at2"/>
<reference evidence="12 13" key="1">
    <citation type="submission" date="2015-10" db="EMBL/GenBank/DDBJ databases">
        <title>Corynebacteirum lowii and Corynebacterium oculi species nova, derived from human clinical disease and and emended description of Corynebacterium mastiditis.</title>
        <authorList>
            <person name="Bernard K."/>
            <person name="Pacheco A.L."/>
            <person name="Mcdougall C."/>
            <person name="Burtx T."/>
            <person name="Weibe D."/>
            <person name="Tyler S."/>
            <person name="Olson A.B."/>
            <person name="Cnockaert M."/>
            <person name="Eguchi H."/>
            <person name="Kuwahara T."/>
            <person name="Nakayama-Imaohji H."/>
            <person name="Boudewijins M."/>
            <person name="Van Hoecke F."/>
            <person name="Bernier A.-M."/>
            <person name="Vandamme P."/>
        </authorList>
    </citation>
    <scope>NUCLEOTIDE SEQUENCE [LARGE SCALE GENOMIC DNA]</scope>
    <source>
        <strain evidence="12 13">NML 130206</strain>
    </source>
</reference>
<dbReference type="STRING" id="1544413.Clow_00070"/>
<feature type="active site" description="Nucleophile" evidence="9">
    <location>
        <position position="32"/>
    </location>
</feature>
<keyword evidence="5 10" id="KW-1015">Disulfide bond</keyword>
<keyword evidence="4" id="KW-0249">Electron transport</keyword>
<dbReference type="PRINTS" id="PR00421">
    <property type="entry name" value="THIOREDOXIN"/>
</dbReference>
<dbReference type="CDD" id="cd02947">
    <property type="entry name" value="TRX_family"/>
    <property type="match status" value="1"/>
</dbReference>
<dbReference type="PATRIC" id="fig|1544413.3.peg.71"/>
<evidence type="ECO:0000313" key="12">
    <source>
        <dbReference type="EMBL" id="KQB87025.1"/>
    </source>
</evidence>
<evidence type="ECO:0000256" key="6">
    <source>
        <dbReference type="ARBA" id="ARBA00023284"/>
    </source>
</evidence>
<dbReference type="GO" id="GO:0045454">
    <property type="term" value="P:cell redox homeostasis"/>
    <property type="evidence" value="ECO:0007669"/>
    <property type="project" value="TreeGrafter"/>
</dbReference>
<evidence type="ECO:0000256" key="10">
    <source>
        <dbReference type="PIRSR" id="PIRSR000077-4"/>
    </source>
</evidence>
<keyword evidence="13" id="KW-1185">Reference proteome</keyword>
<evidence type="ECO:0000256" key="8">
    <source>
        <dbReference type="PIRNR" id="PIRNR000077"/>
    </source>
</evidence>
<evidence type="ECO:0000256" key="2">
    <source>
        <dbReference type="ARBA" id="ARBA00008987"/>
    </source>
</evidence>
<dbReference type="InterPro" id="IPR017937">
    <property type="entry name" value="Thioredoxin_CS"/>
</dbReference>
<dbReference type="EMBL" id="LKEV01000001">
    <property type="protein sequence ID" value="KQB87025.1"/>
    <property type="molecule type" value="Genomic_DNA"/>
</dbReference>
<dbReference type="SUPFAM" id="SSF52833">
    <property type="entry name" value="Thioredoxin-like"/>
    <property type="match status" value="1"/>
</dbReference>
<feature type="disulfide bond" description="Redox-active" evidence="10">
    <location>
        <begin position="32"/>
        <end position="35"/>
    </location>
</feature>
<proteinExistence type="inferred from homology"/>
<evidence type="ECO:0000313" key="13">
    <source>
        <dbReference type="Proteomes" id="UP000050488"/>
    </source>
</evidence>
<comment type="function">
    <text evidence="1">Participates in various redox reactions through the reversible oxidation of its active center dithiol to a disulfide and catalyzes dithiol-disulfide exchange reactions.</text>
</comment>